<gene>
    <name evidence="2" type="ORF">FFLO_02927</name>
</gene>
<feature type="compositionally biased region" description="Low complexity" evidence="1">
    <location>
        <begin position="209"/>
        <end position="218"/>
    </location>
</feature>
<dbReference type="EMBL" id="JABELV010000050">
    <property type="protein sequence ID" value="KAG7553642.1"/>
    <property type="molecule type" value="Genomic_DNA"/>
</dbReference>
<reference evidence="2" key="1">
    <citation type="submission" date="2020-04" db="EMBL/GenBank/DDBJ databases">
        <title>Analysis of mating type loci in Filobasidium floriforme.</title>
        <authorList>
            <person name="Nowrousian M."/>
        </authorList>
    </citation>
    <scope>NUCLEOTIDE SEQUENCE</scope>
    <source>
        <strain evidence="2">CBS 6242</strain>
    </source>
</reference>
<dbReference type="Proteomes" id="UP000812966">
    <property type="component" value="Unassembled WGS sequence"/>
</dbReference>
<sequence length="429" mass="46511">MSTFKSFTSSSSSASSRTIRTLYKVLKALPSTHIDRARRVTSDFFYMYDNLPYGMQAREALDDEDLLSVPMPLELIDIDAYEPLILEEVCACACKCRKSFDVVREPVSTTATVESIAWTSTRTPLKLDFYGGSEDKVEVDVKESFDFTFTSIALELEDYTFTPSFDVDVESVLASMHAEAEAVKIQAEAAAVPAEDKVATVPVEKKVTKTTSTAAPATEAKRRQTLGSSSSSSRPSSSASTVSTISSASTANNNKNKRASVVPTAAAATIGRPTARVSLAPRPRVTPVVNVKVIASSRQPLAPVRNEHKSIKSTNISRPTSACSTSSTSTDASKPKVNLKTRVSLAPMSKKERFADLGKGKGGSPDHRWPLDTPPPVISTESDQQERRLPSGPARRDDRSRLASRFKKEDILTSSGTRSRLDPPVGHQD</sequence>
<dbReference type="AlphaFoldDB" id="A0A8K0JNP9"/>
<comment type="caution">
    <text evidence="2">The sequence shown here is derived from an EMBL/GenBank/DDBJ whole genome shotgun (WGS) entry which is preliminary data.</text>
</comment>
<keyword evidence="3" id="KW-1185">Reference proteome</keyword>
<feature type="region of interest" description="Disordered" evidence="1">
    <location>
        <begin position="207"/>
        <end position="262"/>
    </location>
</feature>
<evidence type="ECO:0000256" key="1">
    <source>
        <dbReference type="SAM" id="MobiDB-lite"/>
    </source>
</evidence>
<evidence type="ECO:0000313" key="2">
    <source>
        <dbReference type="EMBL" id="KAG7553642.1"/>
    </source>
</evidence>
<organism evidence="2 3">
    <name type="scientific">Filobasidium floriforme</name>
    <dbReference type="NCBI Taxonomy" id="5210"/>
    <lineage>
        <taxon>Eukaryota</taxon>
        <taxon>Fungi</taxon>
        <taxon>Dikarya</taxon>
        <taxon>Basidiomycota</taxon>
        <taxon>Agaricomycotina</taxon>
        <taxon>Tremellomycetes</taxon>
        <taxon>Filobasidiales</taxon>
        <taxon>Filobasidiaceae</taxon>
        <taxon>Filobasidium</taxon>
    </lineage>
</organism>
<name>A0A8K0JNP9_9TREE</name>
<feature type="compositionally biased region" description="Low complexity" evidence="1">
    <location>
        <begin position="228"/>
        <end position="251"/>
    </location>
</feature>
<protein>
    <submittedName>
        <fullName evidence="2">Uncharacterized protein</fullName>
    </submittedName>
</protein>
<proteinExistence type="predicted"/>
<feature type="region of interest" description="Disordered" evidence="1">
    <location>
        <begin position="304"/>
        <end position="429"/>
    </location>
</feature>
<feature type="compositionally biased region" description="Basic and acidic residues" evidence="1">
    <location>
        <begin position="349"/>
        <end position="370"/>
    </location>
</feature>
<evidence type="ECO:0000313" key="3">
    <source>
        <dbReference type="Proteomes" id="UP000812966"/>
    </source>
</evidence>
<accession>A0A8K0JNP9</accession>
<feature type="compositionally biased region" description="Basic and acidic residues" evidence="1">
    <location>
        <begin position="384"/>
        <end position="411"/>
    </location>
</feature>
<feature type="compositionally biased region" description="Low complexity" evidence="1">
    <location>
        <begin position="320"/>
        <end position="332"/>
    </location>
</feature>